<gene>
    <name evidence="1" type="ORF">CWATWH8502_1052</name>
</gene>
<dbReference type="Proteomes" id="UP000018348">
    <property type="component" value="Unassembled WGS sequence"/>
</dbReference>
<dbReference type="EMBL" id="CAQK01000072">
    <property type="protein sequence ID" value="CCQ49121.1"/>
    <property type="molecule type" value="Genomic_DNA"/>
</dbReference>
<protein>
    <submittedName>
        <fullName evidence="1">Uncharacterized protein</fullName>
    </submittedName>
</protein>
<reference evidence="1 2" key="2">
    <citation type="submission" date="2013-09" db="EMBL/GenBank/DDBJ databases">
        <title>Whole genome comparison of six Crocosphaera watsonii strains with differing phenotypes.</title>
        <authorList>
            <person name="Bench S.R."/>
            <person name="Heller P."/>
            <person name="Frank I."/>
            <person name="Arciniega M."/>
            <person name="Shilova I.N."/>
            <person name="Zehr J.P."/>
        </authorList>
    </citation>
    <scope>NUCLEOTIDE SEQUENCE [LARGE SCALE GENOMIC DNA]</scope>
    <source>
        <strain evidence="1 2">WH 8502</strain>
    </source>
</reference>
<accession>T2I707</accession>
<name>T2I707_CROWT</name>
<dbReference type="AlphaFoldDB" id="T2I707"/>
<organism evidence="1 2">
    <name type="scientific">Crocosphaera watsonii WH 8502</name>
    <dbReference type="NCBI Taxonomy" id="423474"/>
    <lineage>
        <taxon>Bacteria</taxon>
        <taxon>Bacillati</taxon>
        <taxon>Cyanobacteriota</taxon>
        <taxon>Cyanophyceae</taxon>
        <taxon>Oscillatoriophycideae</taxon>
        <taxon>Chroococcales</taxon>
        <taxon>Aphanothecaceae</taxon>
        <taxon>Crocosphaera</taxon>
    </lineage>
</organism>
<comment type="caution">
    <text evidence="1">The sequence shown here is derived from an EMBL/GenBank/DDBJ whole genome shotgun (WGS) entry which is preliminary data.</text>
</comment>
<proteinExistence type="predicted"/>
<evidence type="ECO:0000313" key="1">
    <source>
        <dbReference type="EMBL" id="CCQ49121.1"/>
    </source>
</evidence>
<sequence length="39" mass="4693">MYRIVMRYRCSVIKRISEFGVDLVIFATYRKIGFKTSPF</sequence>
<evidence type="ECO:0000313" key="2">
    <source>
        <dbReference type="Proteomes" id="UP000018348"/>
    </source>
</evidence>
<reference evidence="1 2" key="1">
    <citation type="submission" date="2013-01" db="EMBL/GenBank/DDBJ databases">
        <authorList>
            <person name="Bench S."/>
        </authorList>
    </citation>
    <scope>NUCLEOTIDE SEQUENCE [LARGE SCALE GENOMIC DNA]</scope>
    <source>
        <strain evidence="1 2">WH 8502</strain>
    </source>
</reference>